<dbReference type="KEGG" id="tae:TepiRe1_1508"/>
<proteinExistence type="predicted"/>
<reference evidence="3" key="1">
    <citation type="journal article" date="2013" name="Genome Announc.">
        <title>First genome sequence of a syntrophic acetate-oxidizing bacterium, Tepidanaerobacter acetatoxydans strain Re1.</title>
        <authorList>
            <person name="Manzoor S."/>
            <person name="Bongcam-Rudloff E."/>
            <person name="Schnurer A."/>
            <person name="Muller B."/>
        </authorList>
    </citation>
    <scope>NUCLEOTIDE SEQUENCE [LARGE SCALE GENOMIC DNA]</scope>
    <source>
        <strain evidence="3">Re1</strain>
    </source>
</reference>
<feature type="transmembrane region" description="Helical" evidence="1">
    <location>
        <begin position="20"/>
        <end position="50"/>
    </location>
</feature>
<dbReference type="RefSeq" id="WP_013778466.1">
    <property type="nucleotide sequence ID" value="NC_015519.1"/>
</dbReference>
<dbReference type="OrthoDB" id="1727295at2"/>
<organism evidence="2 3">
    <name type="scientific">Tepidanaerobacter acetatoxydans (strain DSM 21804 / JCM 16047 / Re1)</name>
    <dbReference type="NCBI Taxonomy" id="1209989"/>
    <lineage>
        <taxon>Bacteria</taxon>
        <taxon>Bacillati</taxon>
        <taxon>Bacillota</taxon>
        <taxon>Clostridia</taxon>
        <taxon>Thermosediminibacterales</taxon>
        <taxon>Tepidanaerobacteraceae</taxon>
        <taxon>Tepidanaerobacter</taxon>
    </lineage>
</organism>
<dbReference type="InterPro" id="IPR018730">
    <property type="entry name" value="DUF2273"/>
</dbReference>
<dbReference type="Proteomes" id="UP000010802">
    <property type="component" value="Chromosome"/>
</dbReference>
<name>F4LV17_TEPAE</name>
<gene>
    <name evidence="2" type="ordered locus">TEPIRE1_1508</name>
</gene>
<dbReference type="AlphaFoldDB" id="F4LV17"/>
<keyword evidence="1" id="KW-0812">Transmembrane</keyword>
<sequence length="72" mass="8002">MDFLHELWVEHRGKILGGILGLLIGIIIIAIGFLKALFVILCALVGYYIGKSIDNKEDIRDILDKILPPGSR</sequence>
<dbReference type="EMBL" id="HF563609">
    <property type="protein sequence ID" value="CCP26259.1"/>
    <property type="molecule type" value="Genomic_DNA"/>
</dbReference>
<evidence type="ECO:0000313" key="3">
    <source>
        <dbReference type="Proteomes" id="UP000010802"/>
    </source>
</evidence>
<dbReference type="STRING" id="1209989.TepRe1_1397"/>
<dbReference type="Pfam" id="PF10031">
    <property type="entry name" value="DUF2273"/>
    <property type="match status" value="1"/>
</dbReference>
<evidence type="ECO:0000256" key="1">
    <source>
        <dbReference type="SAM" id="Phobius"/>
    </source>
</evidence>
<protein>
    <recommendedName>
        <fullName evidence="4">Small integral membrane protein</fullName>
    </recommendedName>
</protein>
<dbReference type="KEGG" id="tep:TepRe1_1397"/>
<keyword evidence="3" id="KW-1185">Reference proteome</keyword>
<dbReference type="PATRIC" id="fig|1209989.3.peg.1711"/>
<keyword evidence="1" id="KW-0472">Membrane</keyword>
<keyword evidence="1" id="KW-1133">Transmembrane helix</keyword>
<accession>F4LV17</accession>
<dbReference type="HOGENOM" id="CLU_192686_1_2_9"/>
<dbReference type="eggNOG" id="COG5547">
    <property type="taxonomic scope" value="Bacteria"/>
</dbReference>
<evidence type="ECO:0008006" key="4">
    <source>
        <dbReference type="Google" id="ProtNLM"/>
    </source>
</evidence>
<accession>L0S1B1</accession>
<evidence type="ECO:0000313" key="2">
    <source>
        <dbReference type="EMBL" id="CCP26259.1"/>
    </source>
</evidence>